<evidence type="ECO:0000256" key="1">
    <source>
        <dbReference type="ARBA" id="ARBA00022723"/>
    </source>
</evidence>
<dbReference type="PANTHER" id="PTHR46477:SF17">
    <property type="entry name" value="PHORBOL-ESTER_DAG-TYPE DOMAIN-CONTAINING PROTEIN"/>
    <property type="match status" value="1"/>
</dbReference>
<evidence type="ECO:0000256" key="2">
    <source>
        <dbReference type="ARBA" id="ARBA00022737"/>
    </source>
</evidence>
<dbReference type="AlphaFoldDB" id="A0A9Q0HBX9"/>
<keyword evidence="3" id="KW-0862">Zinc</keyword>
<comment type="caution">
    <text evidence="5">The sequence shown here is derived from an EMBL/GenBank/DDBJ whole genome shotgun (WGS) entry which is preliminary data.</text>
</comment>
<evidence type="ECO:0000259" key="4">
    <source>
        <dbReference type="PROSITE" id="PS50081"/>
    </source>
</evidence>
<sequence length="236" mass="26422">MTIVEISHDSHPQHKLKLQYTETPFHCHGCKEAGIGVNYKCKQCEFHLHKACAVAAPVITHPFYRKCEFKLCERPPGTVMRICDACRNDVLGFVFHCNGCGFDLHPCCANLPQVLDDGQRNFYLCHKLSSSCHRCGGDKGPGWSYRSKCKNYNLHVSCVKELLVESWQAKYLNVDKNKVRELQTRIPSLNGTLETHHKGKVGKVMKCCKIVARAIRVIVAAILGDPTAIIAAVLGF</sequence>
<dbReference type="SUPFAM" id="SSF57889">
    <property type="entry name" value="Cysteine-rich domain"/>
    <property type="match status" value="1"/>
</dbReference>
<name>A0A9Q0HBX9_9MAGN</name>
<gene>
    <name evidence="5" type="ORF">NE237_023546</name>
</gene>
<keyword evidence="6" id="KW-1185">Reference proteome</keyword>
<dbReference type="EMBL" id="JAMYWD010000008">
    <property type="protein sequence ID" value="KAJ4963607.1"/>
    <property type="molecule type" value="Genomic_DNA"/>
</dbReference>
<dbReference type="InterPro" id="IPR004146">
    <property type="entry name" value="DC1"/>
</dbReference>
<dbReference type="PANTHER" id="PTHR46477">
    <property type="entry name" value="CYSTEINE/HISTIDINE-RICH C1 DOMAIN FAMILY PROTEIN"/>
    <property type="match status" value="1"/>
</dbReference>
<feature type="domain" description="Phorbol-ester/DAG-type" evidence="4">
    <location>
        <begin position="13"/>
        <end position="67"/>
    </location>
</feature>
<keyword evidence="1" id="KW-0479">Metal-binding</keyword>
<evidence type="ECO:0000313" key="5">
    <source>
        <dbReference type="EMBL" id="KAJ4963607.1"/>
    </source>
</evidence>
<protein>
    <recommendedName>
        <fullName evidence="4">Phorbol-ester/DAG-type domain-containing protein</fullName>
    </recommendedName>
</protein>
<keyword evidence="2" id="KW-0677">Repeat</keyword>
<evidence type="ECO:0000256" key="3">
    <source>
        <dbReference type="ARBA" id="ARBA00022833"/>
    </source>
</evidence>
<dbReference type="InterPro" id="IPR046349">
    <property type="entry name" value="C1-like_sf"/>
</dbReference>
<reference evidence="5" key="1">
    <citation type="journal article" date="2023" name="Plant J.">
        <title>The genome of the king protea, Protea cynaroides.</title>
        <authorList>
            <person name="Chang J."/>
            <person name="Duong T.A."/>
            <person name="Schoeman C."/>
            <person name="Ma X."/>
            <person name="Roodt D."/>
            <person name="Barker N."/>
            <person name="Li Z."/>
            <person name="Van de Peer Y."/>
            <person name="Mizrachi E."/>
        </authorList>
    </citation>
    <scope>NUCLEOTIDE SEQUENCE</scope>
    <source>
        <tissue evidence="5">Young leaves</tissue>
    </source>
</reference>
<dbReference type="Pfam" id="PF03107">
    <property type="entry name" value="C1_2"/>
    <property type="match status" value="1"/>
</dbReference>
<dbReference type="PROSITE" id="PS50081">
    <property type="entry name" value="ZF_DAG_PE_2"/>
    <property type="match status" value="1"/>
</dbReference>
<dbReference type="Proteomes" id="UP001141806">
    <property type="component" value="Unassembled WGS sequence"/>
</dbReference>
<proteinExistence type="predicted"/>
<accession>A0A9Q0HBX9</accession>
<dbReference type="OrthoDB" id="609232at2759"/>
<dbReference type="InterPro" id="IPR002219">
    <property type="entry name" value="PKC_DAG/PE"/>
</dbReference>
<evidence type="ECO:0000313" key="6">
    <source>
        <dbReference type="Proteomes" id="UP001141806"/>
    </source>
</evidence>
<dbReference type="Gene3D" id="3.30.60.20">
    <property type="match status" value="1"/>
</dbReference>
<organism evidence="5 6">
    <name type="scientific">Protea cynaroides</name>
    <dbReference type="NCBI Taxonomy" id="273540"/>
    <lineage>
        <taxon>Eukaryota</taxon>
        <taxon>Viridiplantae</taxon>
        <taxon>Streptophyta</taxon>
        <taxon>Embryophyta</taxon>
        <taxon>Tracheophyta</taxon>
        <taxon>Spermatophyta</taxon>
        <taxon>Magnoliopsida</taxon>
        <taxon>Proteales</taxon>
        <taxon>Proteaceae</taxon>
        <taxon>Protea</taxon>
    </lineage>
</organism>
<dbReference type="GO" id="GO:0046872">
    <property type="term" value="F:metal ion binding"/>
    <property type="evidence" value="ECO:0007669"/>
    <property type="project" value="UniProtKB-KW"/>
</dbReference>